<evidence type="ECO:0000313" key="3">
    <source>
        <dbReference type="Proteomes" id="UP000765509"/>
    </source>
</evidence>
<protein>
    <submittedName>
        <fullName evidence="2">Uncharacterized protein</fullName>
    </submittedName>
</protein>
<dbReference type="EMBL" id="AVOT02154280">
    <property type="protein sequence ID" value="MBW0593407.1"/>
    <property type="molecule type" value="Genomic_DNA"/>
</dbReference>
<evidence type="ECO:0000313" key="2">
    <source>
        <dbReference type="EMBL" id="MBW0593407.1"/>
    </source>
</evidence>
<comment type="caution">
    <text evidence="2">The sequence shown here is derived from an EMBL/GenBank/DDBJ whole genome shotgun (WGS) entry which is preliminary data.</text>
</comment>
<feature type="region of interest" description="Disordered" evidence="1">
    <location>
        <begin position="87"/>
        <end position="123"/>
    </location>
</feature>
<organism evidence="2 3">
    <name type="scientific">Austropuccinia psidii MF-1</name>
    <dbReference type="NCBI Taxonomy" id="1389203"/>
    <lineage>
        <taxon>Eukaryota</taxon>
        <taxon>Fungi</taxon>
        <taxon>Dikarya</taxon>
        <taxon>Basidiomycota</taxon>
        <taxon>Pucciniomycotina</taxon>
        <taxon>Pucciniomycetes</taxon>
        <taxon>Pucciniales</taxon>
        <taxon>Sphaerophragmiaceae</taxon>
        <taxon>Austropuccinia</taxon>
    </lineage>
</organism>
<name>A0A9Q3QEA1_9BASI</name>
<dbReference type="Proteomes" id="UP000765509">
    <property type="component" value="Unassembled WGS sequence"/>
</dbReference>
<reference evidence="2" key="1">
    <citation type="submission" date="2021-03" db="EMBL/GenBank/DDBJ databases">
        <title>Draft genome sequence of rust myrtle Austropuccinia psidii MF-1, a brazilian biotype.</title>
        <authorList>
            <person name="Quecine M.C."/>
            <person name="Pachon D.M.R."/>
            <person name="Bonatelli M.L."/>
            <person name="Correr F.H."/>
            <person name="Franceschini L.M."/>
            <person name="Leite T.F."/>
            <person name="Margarido G.R.A."/>
            <person name="Almeida C.A."/>
            <person name="Ferrarezi J.A."/>
            <person name="Labate C.A."/>
        </authorList>
    </citation>
    <scope>NUCLEOTIDE SEQUENCE</scope>
    <source>
        <strain evidence="2">MF-1</strain>
    </source>
</reference>
<sequence length="123" mass="13785">MPIISEKELELSVSNSKRYKSNSEDSDRHIHEPIQAVLHHVQGQVLGNVLTKPPRSDELWAHLEKAPQRGGNREILQWMESTIIQTSNQKYKGLAQQEKGARKEEAPVASTSKPPASQPPCKV</sequence>
<proteinExistence type="predicted"/>
<evidence type="ECO:0000256" key="1">
    <source>
        <dbReference type="SAM" id="MobiDB-lite"/>
    </source>
</evidence>
<accession>A0A9Q3QEA1</accession>
<keyword evidence="3" id="KW-1185">Reference proteome</keyword>
<gene>
    <name evidence="2" type="ORF">O181_133122</name>
</gene>
<dbReference type="AlphaFoldDB" id="A0A9Q3QEA1"/>